<evidence type="ECO:0000256" key="3">
    <source>
        <dbReference type="ARBA" id="ARBA00023065"/>
    </source>
</evidence>
<organism evidence="4 5">
    <name type="scientific">Thioflavicoccus mobilis 8321</name>
    <dbReference type="NCBI Taxonomy" id="765912"/>
    <lineage>
        <taxon>Bacteria</taxon>
        <taxon>Pseudomonadati</taxon>
        <taxon>Pseudomonadota</taxon>
        <taxon>Gammaproteobacteria</taxon>
        <taxon>Chromatiales</taxon>
        <taxon>Chromatiaceae</taxon>
        <taxon>Thioflavicoccus</taxon>
    </lineage>
</organism>
<dbReference type="SUPFAM" id="SSF159468">
    <property type="entry name" value="AtpF-like"/>
    <property type="match status" value="1"/>
</dbReference>
<dbReference type="STRING" id="765912.Thimo_2266"/>
<comment type="similarity">
    <text evidence="1">Belongs to the V-ATPase F subunit family.</text>
</comment>
<evidence type="ECO:0000313" key="5">
    <source>
        <dbReference type="Proteomes" id="UP000010816"/>
    </source>
</evidence>
<sequence>MTACVFMGDEVSAAGFRLAGIVVHVPTRSAALALFETLCEEAELILLTAEVAEWLPSERLRVALHSVRPLVLVVADIRGLRQPPDVAGVLRRQLGMGE</sequence>
<name>L0GYJ6_9GAMM</name>
<dbReference type="Pfam" id="PF01990">
    <property type="entry name" value="ATP-synt_F"/>
    <property type="match status" value="1"/>
</dbReference>
<evidence type="ECO:0000313" key="4">
    <source>
        <dbReference type="EMBL" id="AGA91011.1"/>
    </source>
</evidence>
<dbReference type="Gene3D" id="3.40.50.10580">
    <property type="entry name" value="ATPase, V1 complex, subunit F"/>
    <property type="match status" value="1"/>
</dbReference>
<dbReference type="OrthoDB" id="8481801at2"/>
<dbReference type="EMBL" id="CP003051">
    <property type="protein sequence ID" value="AGA91011.1"/>
    <property type="molecule type" value="Genomic_DNA"/>
</dbReference>
<reference evidence="4 5" key="1">
    <citation type="submission" date="2011-09" db="EMBL/GenBank/DDBJ databases">
        <title>Complete sequence of chromosome of Thioflavicoccus mobilis 8321.</title>
        <authorList>
            <consortium name="US DOE Joint Genome Institute"/>
            <person name="Lucas S."/>
            <person name="Han J."/>
            <person name="Lapidus A."/>
            <person name="Cheng J.-F."/>
            <person name="Goodwin L."/>
            <person name="Pitluck S."/>
            <person name="Peters L."/>
            <person name="Ovchinnikova G."/>
            <person name="Lu M."/>
            <person name="Detter J.C."/>
            <person name="Han C."/>
            <person name="Tapia R."/>
            <person name="Land M."/>
            <person name="Hauser L."/>
            <person name="Kyrpides N."/>
            <person name="Ivanova N."/>
            <person name="Pagani I."/>
            <person name="Vogl K."/>
            <person name="Liu Z."/>
            <person name="Imhoff J."/>
            <person name="Thiel V."/>
            <person name="Frigaard N.-U."/>
            <person name="Bryant D."/>
            <person name="Woyke T."/>
        </authorList>
    </citation>
    <scope>NUCLEOTIDE SEQUENCE [LARGE SCALE GENOMIC DNA]</scope>
    <source>
        <strain evidence="4 5">8321</strain>
    </source>
</reference>
<dbReference type="InterPro" id="IPR008218">
    <property type="entry name" value="ATPase_V1-cplx_f_g_su"/>
</dbReference>
<dbReference type="KEGG" id="tmb:Thimo_2266"/>
<dbReference type="GO" id="GO:0046961">
    <property type="term" value="F:proton-transporting ATPase activity, rotational mechanism"/>
    <property type="evidence" value="ECO:0007669"/>
    <property type="project" value="InterPro"/>
</dbReference>
<keyword evidence="5" id="KW-1185">Reference proteome</keyword>
<protein>
    <submittedName>
        <fullName evidence="4">Archaeal/vacuolar-type H+-ATPase subunit F</fullName>
    </submittedName>
</protein>
<dbReference type="eggNOG" id="COG1436">
    <property type="taxonomic scope" value="Bacteria"/>
</dbReference>
<dbReference type="RefSeq" id="WP_015281146.1">
    <property type="nucleotide sequence ID" value="NC_019940.1"/>
</dbReference>
<dbReference type="AlphaFoldDB" id="L0GYJ6"/>
<gene>
    <name evidence="4" type="ORF">Thimo_2266</name>
</gene>
<accession>L0GYJ6</accession>
<evidence type="ECO:0000256" key="2">
    <source>
        <dbReference type="ARBA" id="ARBA00022448"/>
    </source>
</evidence>
<dbReference type="HOGENOM" id="CLU_2332755_0_0_6"/>
<dbReference type="Proteomes" id="UP000010816">
    <property type="component" value="Chromosome"/>
</dbReference>
<keyword evidence="3" id="KW-0406">Ion transport</keyword>
<keyword evidence="2" id="KW-0813">Transport</keyword>
<dbReference type="InterPro" id="IPR036906">
    <property type="entry name" value="ATPase_V1_fsu_sf"/>
</dbReference>
<evidence type="ECO:0000256" key="1">
    <source>
        <dbReference type="ARBA" id="ARBA00010148"/>
    </source>
</evidence>
<proteinExistence type="inferred from homology"/>